<dbReference type="GO" id="GO:0016787">
    <property type="term" value="F:hydrolase activity"/>
    <property type="evidence" value="ECO:0007669"/>
    <property type="project" value="UniProtKB-KW"/>
</dbReference>
<dbReference type="Gene3D" id="3.60.40.10">
    <property type="entry name" value="PPM-type phosphatase domain"/>
    <property type="match status" value="1"/>
</dbReference>
<dbReference type="CDD" id="cd00143">
    <property type="entry name" value="PP2Cc"/>
    <property type="match status" value="1"/>
</dbReference>
<dbReference type="SMART" id="SM00332">
    <property type="entry name" value="PP2Cc"/>
    <property type="match status" value="1"/>
</dbReference>
<dbReference type="PROSITE" id="PS51746">
    <property type="entry name" value="PPM_2"/>
    <property type="match status" value="1"/>
</dbReference>
<dbReference type="OrthoDB" id="9801841at2"/>
<feature type="domain" description="PPM-type phosphatase" evidence="1">
    <location>
        <begin position="8"/>
        <end position="260"/>
    </location>
</feature>
<gene>
    <name evidence="2" type="ORF">TRIHO_40330</name>
</gene>
<organism evidence="2 3">
    <name type="scientific">Tritonibacter horizontis</name>
    <dbReference type="NCBI Taxonomy" id="1768241"/>
    <lineage>
        <taxon>Bacteria</taxon>
        <taxon>Pseudomonadati</taxon>
        <taxon>Pseudomonadota</taxon>
        <taxon>Alphaproteobacteria</taxon>
        <taxon>Rhodobacterales</taxon>
        <taxon>Paracoccaceae</taxon>
        <taxon>Tritonibacter</taxon>
    </lineage>
</organism>
<dbReference type="InterPro" id="IPR036457">
    <property type="entry name" value="PPM-type-like_dom_sf"/>
</dbReference>
<accession>A0A132BTI1</accession>
<dbReference type="Proteomes" id="UP000068382">
    <property type="component" value="Unassembled WGS sequence"/>
</dbReference>
<dbReference type="Pfam" id="PF13672">
    <property type="entry name" value="PP2C_2"/>
    <property type="match status" value="1"/>
</dbReference>
<dbReference type="EMBL" id="LPUY01000115">
    <property type="protein sequence ID" value="KUP91117.1"/>
    <property type="molecule type" value="Genomic_DNA"/>
</dbReference>
<comment type="caution">
    <text evidence="2">The sequence shown here is derived from an EMBL/GenBank/DDBJ whole genome shotgun (WGS) entry which is preliminary data.</text>
</comment>
<proteinExistence type="predicted"/>
<name>A0A132BTI1_9RHOB</name>
<evidence type="ECO:0000259" key="1">
    <source>
        <dbReference type="PROSITE" id="PS51746"/>
    </source>
</evidence>
<evidence type="ECO:0000313" key="3">
    <source>
        <dbReference type="Proteomes" id="UP000068382"/>
    </source>
</evidence>
<dbReference type="AlphaFoldDB" id="A0A132BTI1"/>
<protein>
    <recommendedName>
        <fullName evidence="1">PPM-type phosphatase domain-containing protein</fullName>
    </recommendedName>
</protein>
<dbReference type="RefSeq" id="WP_068248081.1">
    <property type="nucleotide sequence ID" value="NZ_LPUY01000115.1"/>
</dbReference>
<dbReference type="InterPro" id="IPR001932">
    <property type="entry name" value="PPM-type_phosphatase-like_dom"/>
</dbReference>
<keyword evidence="3" id="KW-1185">Reference proteome</keyword>
<dbReference type="SMART" id="SM00331">
    <property type="entry name" value="PP2C_SIG"/>
    <property type="match status" value="1"/>
</dbReference>
<reference evidence="2 3" key="1">
    <citation type="submission" date="2015-12" db="EMBL/GenBank/DDBJ databases">
        <title>Genome sequence of the marine Rhodobacteraceae strain O3.65, Candidatus Tritonibacter horizontis.</title>
        <authorList>
            <person name="Poehlein A."/>
            <person name="Giebel H.A."/>
            <person name="Voget S."/>
            <person name="Brinkhoff T."/>
        </authorList>
    </citation>
    <scope>NUCLEOTIDE SEQUENCE [LARGE SCALE GENOMIC DNA]</scope>
    <source>
        <strain evidence="2 3">O3.65</strain>
    </source>
</reference>
<evidence type="ECO:0000313" key="2">
    <source>
        <dbReference type="EMBL" id="KUP91117.1"/>
    </source>
</evidence>
<dbReference type="SUPFAM" id="SSF81606">
    <property type="entry name" value="PP2C-like"/>
    <property type="match status" value="1"/>
</dbReference>
<sequence length="304" mass="32105">MLPHAKFTYDTATAISQGRRDRQEDSVASDFLAGAGLGFAVLADGMGGHAAGDVAAKIAVTEVFAGLKLWSDAPATLEPRIEQVLTGAAEEANASIRAYAAHRPEALGMGATLLAPVIVDDRLYWLSVGDSPLLLFRDGRLYRLNADHSLAAQLDVMVAEGKITAEEARSHPDRDCVTSVLTGNAIPQIECRNAPLSLKQGDLVIATSDGLLALSVAELETVLTDGQALTSAALSQALLARIEATDAPEQDNVAFCLIRVQPAEAAARHQPAPQKRARRSVTFVARGNRQEGLRLEHSIGDGSA</sequence>
<keyword evidence="2" id="KW-0378">Hydrolase</keyword>